<dbReference type="InterPro" id="IPR036968">
    <property type="entry name" value="Enolpyruvate_Tfrase_sf"/>
</dbReference>
<dbReference type="NCBIfam" id="TIGR01356">
    <property type="entry name" value="aroA"/>
    <property type="match status" value="1"/>
</dbReference>
<dbReference type="EMBL" id="CP044108">
    <property type="protein sequence ID" value="QEU11674.1"/>
    <property type="molecule type" value="Genomic_DNA"/>
</dbReference>
<dbReference type="PROSITE" id="PS00104">
    <property type="entry name" value="EPSP_SYNTHASE_1"/>
    <property type="match status" value="1"/>
</dbReference>
<dbReference type="PANTHER" id="PTHR21090:SF5">
    <property type="entry name" value="PENTAFUNCTIONAL AROM POLYPEPTIDE"/>
    <property type="match status" value="1"/>
</dbReference>
<protein>
    <recommendedName>
        <fullName evidence="7">3-phosphoshikimate 1-carboxyvinyltransferase</fullName>
        <ecNumber evidence="7">2.5.1.19</ecNumber>
    </recommendedName>
    <alternativeName>
        <fullName evidence="7">5-enolpyruvylshikimate-3-phosphate synthase</fullName>
        <shortName evidence="7">EPSP synthase</shortName>
        <shortName evidence="7">EPSPS</shortName>
    </alternativeName>
</protein>
<evidence type="ECO:0000259" key="8">
    <source>
        <dbReference type="Pfam" id="PF00275"/>
    </source>
</evidence>
<dbReference type="PIRSF" id="PIRSF000505">
    <property type="entry name" value="EPSPS"/>
    <property type="match status" value="1"/>
</dbReference>
<feature type="binding site" evidence="7">
    <location>
        <position position="352"/>
    </location>
    <ligand>
        <name>3-phosphoshikimate</name>
        <dbReference type="ChEBI" id="CHEBI:145989"/>
    </ligand>
</feature>
<feature type="binding site" evidence="7">
    <location>
        <position position="178"/>
    </location>
    <ligand>
        <name>3-phosphoshikimate</name>
        <dbReference type="ChEBI" id="CHEBI:145989"/>
    </ligand>
</feature>
<evidence type="ECO:0000256" key="6">
    <source>
        <dbReference type="ARBA" id="ARBA00044633"/>
    </source>
</evidence>
<feature type="binding site" evidence="7">
    <location>
        <position position="25"/>
    </location>
    <ligand>
        <name>3-phosphoshikimate</name>
        <dbReference type="ChEBI" id="CHEBI:145989"/>
    </ligand>
</feature>
<feature type="binding site" evidence="7">
    <location>
        <position position="30"/>
    </location>
    <ligand>
        <name>3-phosphoshikimate</name>
        <dbReference type="ChEBI" id="CHEBI:145989"/>
    </ligand>
</feature>
<feature type="binding site" evidence="7">
    <location>
        <position position="25"/>
    </location>
    <ligand>
        <name>phosphoenolpyruvate</name>
        <dbReference type="ChEBI" id="CHEBI:58702"/>
    </ligand>
</feature>
<feature type="binding site" evidence="7">
    <location>
        <position position="103"/>
    </location>
    <ligand>
        <name>phosphoenolpyruvate</name>
        <dbReference type="ChEBI" id="CHEBI:58702"/>
    </ligand>
</feature>
<dbReference type="GO" id="GO:0003866">
    <property type="term" value="F:3-phosphoshikimate 1-carboxyvinyltransferase activity"/>
    <property type="evidence" value="ECO:0007669"/>
    <property type="project" value="UniProtKB-EC"/>
</dbReference>
<dbReference type="Pfam" id="PF00275">
    <property type="entry name" value="EPSP_synthase"/>
    <property type="match status" value="1"/>
</dbReference>
<keyword evidence="5 7" id="KW-0057">Aromatic amino acid biosynthesis</keyword>
<evidence type="ECO:0000256" key="2">
    <source>
        <dbReference type="ARBA" id="ARBA00009948"/>
    </source>
</evidence>
<dbReference type="EC" id="2.5.1.19" evidence="7"/>
<dbReference type="SUPFAM" id="SSF55205">
    <property type="entry name" value="EPT/RTPC-like"/>
    <property type="match status" value="1"/>
</dbReference>
<evidence type="ECO:0000256" key="7">
    <source>
        <dbReference type="HAMAP-Rule" id="MF_00210"/>
    </source>
</evidence>
<feature type="binding site" evidence="7">
    <location>
        <position position="325"/>
    </location>
    <ligand>
        <name>3-phosphoshikimate</name>
        <dbReference type="ChEBI" id="CHEBI:145989"/>
    </ligand>
</feature>
<feature type="binding site" evidence="7">
    <location>
        <position position="177"/>
    </location>
    <ligand>
        <name>3-phosphoshikimate</name>
        <dbReference type="ChEBI" id="CHEBI:145989"/>
    </ligand>
</feature>
<comment type="caution">
    <text evidence="7">Lacks conserved residue(s) required for the propagation of feature annotation.</text>
</comment>
<feature type="binding site" evidence="7">
    <location>
        <position position="356"/>
    </location>
    <ligand>
        <name>phosphoenolpyruvate</name>
        <dbReference type="ChEBI" id="CHEBI:58702"/>
    </ligand>
</feature>
<reference evidence="9 10" key="1">
    <citation type="submission" date="2019-09" db="EMBL/GenBank/DDBJ databases">
        <title>FDA dAtabase for Regulatory Grade micrObial Sequences (FDA-ARGOS): Supporting development and validation of Infectious Disease Dx tests.</title>
        <authorList>
            <person name="Sciortino C."/>
            <person name="Tallon L."/>
            <person name="Sadzewicz L."/>
            <person name="Vavikolanu K."/>
            <person name="Mehta A."/>
            <person name="Aluvathingal J."/>
            <person name="Nadendla S."/>
            <person name="Nandy P."/>
            <person name="Geyer C."/>
            <person name="Yan Y."/>
            <person name="Sichtig H."/>
        </authorList>
    </citation>
    <scope>NUCLEOTIDE SEQUENCE [LARGE SCALE GENOMIC DNA]</scope>
    <source>
        <strain evidence="9 10">FDAARGOS_640</strain>
    </source>
</reference>
<feature type="binding site" evidence="7">
    <location>
        <position position="397"/>
    </location>
    <ligand>
        <name>phosphoenolpyruvate</name>
        <dbReference type="ChEBI" id="CHEBI:58702"/>
    </ligand>
</feature>
<feature type="binding site" evidence="7">
    <location>
        <position position="131"/>
    </location>
    <ligand>
        <name>phosphoenolpyruvate</name>
        <dbReference type="ChEBI" id="CHEBI:58702"/>
    </ligand>
</feature>
<feature type="binding site" evidence="7">
    <location>
        <position position="422"/>
    </location>
    <ligand>
        <name>phosphoenolpyruvate</name>
        <dbReference type="ChEBI" id="CHEBI:58702"/>
    </ligand>
</feature>
<keyword evidence="3 7" id="KW-0028">Amino-acid biosynthesis</keyword>
<comment type="subunit">
    <text evidence="7">Monomer.</text>
</comment>
<proteinExistence type="inferred from homology"/>
<evidence type="ECO:0000256" key="3">
    <source>
        <dbReference type="ARBA" id="ARBA00022605"/>
    </source>
</evidence>
<dbReference type="PROSITE" id="PS00885">
    <property type="entry name" value="EPSP_SYNTHASE_2"/>
    <property type="match status" value="1"/>
</dbReference>
<dbReference type="RefSeq" id="WP_150333058.1">
    <property type="nucleotide sequence ID" value="NZ_CP044108.1"/>
</dbReference>
<accession>A0ABX6A3B2</accession>
<keyword evidence="4 7" id="KW-0808">Transferase</keyword>
<dbReference type="Gene3D" id="3.65.10.10">
    <property type="entry name" value="Enolpyruvate transferase domain"/>
    <property type="match status" value="2"/>
</dbReference>
<feature type="binding site" evidence="7">
    <location>
        <position position="179"/>
    </location>
    <ligand>
        <name>phosphoenolpyruvate</name>
        <dbReference type="ChEBI" id="CHEBI:58702"/>
    </ligand>
</feature>
<dbReference type="InterPro" id="IPR006264">
    <property type="entry name" value="EPSP_synthase"/>
</dbReference>
<comment type="subcellular location">
    <subcellularLocation>
        <location evidence="7">Cytoplasm</location>
    </subcellularLocation>
</comment>
<sequence>MSDVQWTAPVAYGPIDAHVSVPGSKSLTNRWLVLASLASTSTALVGALSSRDSHLMIEALGALGGSVSTTNEALTVTPLAFPHTRGEGHDALEPIEVHCGLAGTVMRFVPPLAALTGRPVTFTGDKGALVRPMAALIDALRQQGVEVTCHGEEGFLPFTVRGAGLPGGTVSIDASGSSQFVSALLLAAVRADSPLTIRHVGERLPSLPHIEMSLALLRECGIEAKHKIESGHHEWTVMPGELRLPAPVTVEPDLSNAGPFIAAALVAGGTISIENWPEHTTQPGDEFRRILPLMGAHVERVGSDLEFSGTGPLRGIDVDLAAVGELTPTIAALAALADSPSRLRGIGHLRGHETDRVHALAVELTKLGASVHEGEDFLEITPGPLTGTVFETYDDHRMATSGAIIGLRVPGVRVVNVQTTNKTLPDFVGMWTSMLHTGRPAGNTW</sequence>
<feature type="binding site" evidence="7">
    <location>
        <position position="26"/>
    </location>
    <ligand>
        <name>3-phosphoshikimate</name>
        <dbReference type="ChEBI" id="CHEBI:145989"/>
    </ligand>
</feature>
<evidence type="ECO:0000256" key="5">
    <source>
        <dbReference type="ARBA" id="ARBA00023141"/>
    </source>
</evidence>
<dbReference type="PANTHER" id="PTHR21090">
    <property type="entry name" value="AROM/DEHYDROQUINATE SYNTHASE"/>
    <property type="match status" value="1"/>
</dbReference>
<keyword evidence="7" id="KW-0963">Cytoplasm</keyword>
<feature type="domain" description="Enolpyruvate transferase" evidence="8">
    <location>
        <begin position="13"/>
        <end position="429"/>
    </location>
</feature>
<dbReference type="HAMAP" id="MF_00210">
    <property type="entry name" value="EPSP_synth"/>
    <property type="match status" value="1"/>
</dbReference>
<organism evidence="9 10">
    <name type="scientific">Dermabacter vaginalis</name>
    <dbReference type="NCBI Taxonomy" id="1630135"/>
    <lineage>
        <taxon>Bacteria</taxon>
        <taxon>Bacillati</taxon>
        <taxon>Actinomycetota</taxon>
        <taxon>Actinomycetes</taxon>
        <taxon>Micrococcales</taxon>
        <taxon>Dermabacteraceae</taxon>
        <taxon>Dermabacter</taxon>
    </lineage>
</organism>
<feature type="binding site" evidence="7">
    <location>
        <position position="179"/>
    </location>
    <ligand>
        <name>3-phosphoshikimate</name>
        <dbReference type="ChEBI" id="CHEBI:145989"/>
    </ligand>
</feature>
<gene>
    <name evidence="7 9" type="primary">aroA</name>
    <name evidence="9" type="ORF">FOB48_04765</name>
</gene>
<comment type="catalytic activity">
    <reaction evidence="6">
        <text>3-phosphoshikimate + phosphoenolpyruvate = 5-O-(1-carboxyvinyl)-3-phosphoshikimate + phosphate</text>
        <dbReference type="Rhea" id="RHEA:21256"/>
        <dbReference type="ChEBI" id="CHEBI:43474"/>
        <dbReference type="ChEBI" id="CHEBI:57701"/>
        <dbReference type="ChEBI" id="CHEBI:58702"/>
        <dbReference type="ChEBI" id="CHEBI:145989"/>
        <dbReference type="EC" id="2.5.1.19"/>
    </reaction>
    <physiologicalReaction direction="left-to-right" evidence="6">
        <dbReference type="Rhea" id="RHEA:21257"/>
    </physiologicalReaction>
</comment>
<dbReference type="Proteomes" id="UP000323865">
    <property type="component" value="Chromosome"/>
</dbReference>
<dbReference type="InterPro" id="IPR013792">
    <property type="entry name" value="RNA3'P_cycl/enolpyr_Trfase_a/b"/>
</dbReference>
<evidence type="ECO:0000313" key="10">
    <source>
        <dbReference type="Proteomes" id="UP000323865"/>
    </source>
</evidence>
<comment type="function">
    <text evidence="7">Catalyzes the transfer of the enolpyruvyl moiety of phosphoenolpyruvate (PEP) to the 5-hydroxyl of shikimate-3-phosphate (S3P) to produce enolpyruvyl shikimate-3-phosphate and inorganic phosphate.</text>
</comment>
<keyword evidence="10" id="KW-1185">Reference proteome</keyword>
<comment type="pathway">
    <text evidence="1 7">Metabolic intermediate biosynthesis; chorismate biosynthesis; chorismate from D-erythrose 4-phosphate and phosphoenolpyruvate: step 6/7.</text>
</comment>
<evidence type="ECO:0000313" key="9">
    <source>
        <dbReference type="EMBL" id="QEU11674.1"/>
    </source>
</evidence>
<feature type="binding site" evidence="7">
    <location>
        <position position="206"/>
    </location>
    <ligand>
        <name>3-phosphoshikimate</name>
        <dbReference type="ChEBI" id="CHEBI:145989"/>
    </ligand>
</feature>
<name>A0ABX6A3B2_9MICO</name>
<evidence type="ECO:0000256" key="4">
    <source>
        <dbReference type="ARBA" id="ARBA00022679"/>
    </source>
</evidence>
<feature type="active site" description="Proton acceptor" evidence="7">
    <location>
        <position position="325"/>
    </location>
</feature>
<dbReference type="InterPro" id="IPR001986">
    <property type="entry name" value="Enolpyruvate_Tfrase_dom"/>
</dbReference>
<evidence type="ECO:0000256" key="1">
    <source>
        <dbReference type="ARBA" id="ARBA00004811"/>
    </source>
</evidence>
<dbReference type="CDD" id="cd01556">
    <property type="entry name" value="EPSP_synthase"/>
    <property type="match status" value="1"/>
</dbReference>
<comment type="similarity">
    <text evidence="2 7">Belongs to the EPSP synthase family.</text>
</comment>
<dbReference type="InterPro" id="IPR023193">
    <property type="entry name" value="EPSP_synthase_CS"/>
</dbReference>